<dbReference type="SUPFAM" id="SSF56300">
    <property type="entry name" value="Metallo-dependent phosphatases"/>
    <property type="match status" value="1"/>
</dbReference>
<gene>
    <name evidence="2" type="ORF">IPH26_06840</name>
</gene>
<feature type="domain" description="Calcineurin-like phosphoesterase" evidence="1">
    <location>
        <begin position="4"/>
        <end position="99"/>
    </location>
</feature>
<name>A0A9D7HL56_9PROT</name>
<dbReference type="InterPro" id="IPR029052">
    <property type="entry name" value="Metallo-depent_PP-like"/>
</dbReference>
<protein>
    <submittedName>
        <fullName evidence="2">Metallophosphoesterase</fullName>
    </submittedName>
</protein>
<dbReference type="PANTHER" id="PTHR42850:SF7">
    <property type="entry name" value="BIS(5'-NUCLEOSYL)-TETRAPHOSPHATASE PRPE [ASYMMETRICAL]"/>
    <property type="match status" value="1"/>
</dbReference>
<organism evidence="2 3">
    <name type="scientific">Candidatus Methylophosphatis roskildensis</name>
    <dbReference type="NCBI Taxonomy" id="2899263"/>
    <lineage>
        <taxon>Bacteria</taxon>
        <taxon>Pseudomonadati</taxon>
        <taxon>Pseudomonadota</taxon>
        <taxon>Betaproteobacteria</taxon>
        <taxon>Nitrosomonadales</taxon>
        <taxon>Sterolibacteriaceae</taxon>
        <taxon>Candidatus Methylophosphatis</taxon>
    </lineage>
</organism>
<evidence type="ECO:0000313" key="2">
    <source>
        <dbReference type="EMBL" id="MBK6972669.1"/>
    </source>
</evidence>
<dbReference type="AlphaFoldDB" id="A0A9D7HL56"/>
<evidence type="ECO:0000259" key="1">
    <source>
        <dbReference type="Pfam" id="PF00149"/>
    </source>
</evidence>
<reference evidence="2" key="1">
    <citation type="submission" date="2020-10" db="EMBL/GenBank/DDBJ databases">
        <title>Connecting structure to function with the recovery of over 1000 high-quality activated sludge metagenome-assembled genomes encoding full-length rRNA genes using long-read sequencing.</title>
        <authorList>
            <person name="Singleton C.M."/>
            <person name="Petriglieri F."/>
            <person name="Kristensen J.M."/>
            <person name="Kirkegaard R.H."/>
            <person name="Michaelsen T.Y."/>
            <person name="Andersen M.H."/>
            <person name="Karst S.M."/>
            <person name="Dueholm M.S."/>
            <person name="Nielsen P.H."/>
            <person name="Albertsen M."/>
        </authorList>
    </citation>
    <scope>NUCLEOTIDE SEQUENCE</scope>
    <source>
        <strain evidence="2">Bjer_18-Q3-R1-45_BAT3C.347</strain>
    </source>
</reference>
<evidence type="ECO:0000313" key="3">
    <source>
        <dbReference type="Proteomes" id="UP000807785"/>
    </source>
</evidence>
<dbReference type="EMBL" id="JADJEV010000003">
    <property type="protein sequence ID" value="MBK6972669.1"/>
    <property type="molecule type" value="Genomic_DNA"/>
</dbReference>
<dbReference type="PANTHER" id="PTHR42850">
    <property type="entry name" value="METALLOPHOSPHOESTERASE"/>
    <property type="match status" value="1"/>
</dbReference>
<comment type="caution">
    <text evidence="2">The sequence shown here is derived from an EMBL/GenBank/DDBJ whole genome shotgun (WGS) entry which is preliminary data.</text>
</comment>
<proteinExistence type="predicted"/>
<sequence length="312" mass="35090">MYDIIGDVHGQAGKLRALLAKLGYQVKDGAYRHPQGRQALFLGDLIDRGPAQVEVINIVRNMIEAGSGRTIMGNHEWNAIGFAMRDPEGDEFMRPRTENKLKEHRAFLLQVGLDSPLHKELVAWFKTLPPVLDLGPIRLCHAWWNPVCIDRIQEAMDANGALGEEFMVQSFRRRSLPWEAMERVTKGYEIRLPGGITFLDHNEVARKDIRVRWWDESATAFRQAALVPASERERIPDIPLPATVKLGAAGNVPTFVGHYWLTGRPGVQNATTAVLDYGAGLDGPLVAYRWDGEPQLSNDKLVWVGPEWEMQP</sequence>
<dbReference type="Gene3D" id="3.60.21.10">
    <property type="match status" value="1"/>
</dbReference>
<dbReference type="InterPro" id="IPR004843">
    <property type="entry name" value="Calcineurin-like_PHP"/>
</dbReference>
<dbReference type="Proteomes" id="UP000807785">
    <property type="component" value="Unassembled WGS sequence"/>
</dbReference>
<dbReference type="GO" id="GO:0005737">
    <property type="term" value="C:cytoplasm"/>
    <property type="evidence" value="ECO:0007669"/>
    <property type="project" value="TreeGrafter"/>
</dbReference>
<dbReference type="InterPro" id="IPR050126">
    <property type="entry name" value="Ap4A_hydrolase"/>
</dbReference>
<dbReference type="GO" id="GO:0016791">
    <property type="term" value="F:phosphatase activity"/>
    <property type="evidence" value="ECO:0007669"/>
    <property type="project" value="TreeGrafter"/>
</dbReference>
<dbReference type="Pfam" id="PF00149">
    <property type="entry name" value="Metallophos"/>
    <property type="match status" value="1"/>
</dbReference>
<accession>A0A9D7HL56</accession>